<gene>
    <name evidence="1" type="ORF">JHD44_08580</name>
</gene>
<evidence type="ECO:0000313" key="2">
    <source>
        <dbReference type="Proteomes" id="UP000598488"/>
    </source>
</evidence>
<keyword evidence="2" id="KW-1185">Reference proteome</keyword>
<evidence type="ECO:0000313" key="1">
    <source>
        <dbReference type="EMBL" id="MBJ7550735.1"/>
    </source>
</evidence>
<accession>A0ABS0ZAQ2</accession>
<proteinExistence type="predicted"/>
<name>A0ABS0ZAQ2_9GAMM</name>
<comment type="caution">
    <text evidence="1">The sequence shown here is derived from an EMBL/GenBank/DDBJ whole genome shotgun (WGS) entry which is preliminary data.</text>
</comment>
<dbReference type="Proteomes" id="UP000598488">
    <property type="component" value="Unassembled WGS sequence"/>
</dbReference>
<reference evidence="1 2" key="1">
    <citation type="submission" date="2020-12" db="EMBL/GenBank/DDBJ databases">
        <title>Comparative genome analysis of fungal antagonists Marinomonas ostreistagni 398 and M. spartinae 468.</title>
        <authorList>
            <person name="Fields J.L."/>
            <person name="Mavrodi O.V."/>
            <person name="Biber P.D."/>
            <person name="Indest K.J."/>
            <person name="Mavrodi D.V."/>
        </authorList>
    </citation>
    <scope>NUCLEOTIDE SEQUENCE [LARGE SCALE GENOMIC DNA]</scope>
    <source>
        <strain evidence="1 2">USM7</strain>
    </source>
</reference>
<evidence type="ECO:0008006" key="3">
    <source>
        <dbReference type="Google" id="ProtNLM"/>
    </source>
</evidence>
<protein>
    <recommendedName>
        <fullName evidence="3">DUF1353 domain-containing protein</fullName>
    </recommendedName>
</protein>
<dbReference type="RefSeq" id="WP_199462349.1">
    <property type="nucleotide sequence ID" value="NZ_JAEMUH010000007.1"/>
</dbReference>
<sequence>MSKPWLYQLDRDYSYKHPQLRGIEFENAWIKISNGTLIVKARYAWDGCTPKWSVFGVWWVGVPDGILRLGKPWTYYASLIHDALCQFRDKIAISKRAVTQIFNDVMERDQFPLRPIYRWFVDKLGPQDFLIN</sequence>
<dbReference type="EMBL" id="JAEMUH010000007">
    <property type="protein sequence ID" value="MBJ7550735.1"/>
    <property type="molecule type" value="Genomic_DNA"/>
</dbReference>
<organism evidence="1 2">
    <name type="scientific">Marinomonas ostreistagni</name>
    <dbReference type="NCBI Taxonomy" id="359209"/>
    <lineage>
        <taxon>Bacteria</taxon>
        <taxon>Pseudomonadati</taxon>
        <taxon>Pseudomonadota</taxon>
        <taxon>Gammaproteobacteria</taxon>
        <taxon>Oceanospirillales</taxon>
        <taxon>Oceanospirillaceae</taxon>
        <taxon>Marinomonas</taxon>
    </lineage>
</organism>